<evidence type="ECO:0000256" key="6">
    <source>
        <dbReference type="ARBA" id="ARBA00022777"/>
    </source>
</evidence>
<dbReference type="GO" id="GO:0005524">
    <property type="term" value="F:ATP binding"/>
    <property type="evidence" value="ECO:0007669"/>
    <property type="project" value="UniProtKB-KW"/>
</dbReference>
<accession>A0AAJ1T0D3</accession>
<evidence type="ECO:0000256" key="7">
    <source>
        <dbReference type="ARBA" id="ARBA00022840"/>
    </source>
</evidence>
<dbReference type="GO" id="GO:0046656">
    <property type="term" value="P:folic acid biosynthetic process"/>
    <property type="evidence" value="ECO:0007669"/>
    <property type="project" value="UniProtKB-KW"/>
</dbReference>
<evidence type="ECO:0000256" key="3">
    <source>
        <dbReference type="ARBA" id="ARBA00013253"/>
    </source>
</evidence>
<feature type="domain" description="7,8-dihydro-6-hydroxymethylpterin-pyrophosphokinase" evidence="9">
    <location>
        <begin position="89"/>
        <end position="100"/>
    </location>
</feature>
<evidence type="ECO:0000313" key="11">
    <source>
        <dbReference type="Proteomes" id="UP001237207"/>
    </source>
</evidence>
<evidence type="ECO:0000259" key="9">
    <source>
        <dbReference type="PROSITE" id="PS00794"/>
    </source>
</evidence>
<dbReference type="AlphaFoldDB" id="A0AAJ1T0D3"/>
<keyword evidence="5" id="KW-0547">Nucleotide-binding</keyword>
<reference evidence="10" key="1">
    <citation type="submission" date="2023-07" db="EMBL/GenBank/DDBJ databases">
        <title>Genomic Encyclopedia of Type Strains, Phase IV (KMG-IV): sequencing the most valuable type-strain genomes for metagenomic binning, comparative biology and taxonomic classification.</title>
        <authorList>
            <person name="Goeker M."/>
        </authorList>
    </citation>
    <scope>NUCLEOTIDE SEQUENCE</scope>
    <source>
        <strain evidence="10">DSM 23947</strain>
    </source>
</reference>
<dbReference type="SUPFAM" id="SSF55083">
    <property type="entry name" value="6-hydroxymethyl-7,8-dihydropterin pyrophosphokinase, HPPK"/>
    <property type="match status" value="1"/>
</dbReference>
<dbReference type="InterPro" id="IPR000550">
    <property type="entry name" value="Hppk"/>
</dbReference>
<dbReference type="NCBIfam" id="TIGR01498">
    <property type="entry name" value="folK"/>
    <property type="match status" value="1"/>
</dbReference>
<dbReference type="InterPro" id="IPR035907">
    <property type="entry name" value="Hppk_sf"/>
</dbReference>
<keyword evidence="7" id="KW-0067">ATP-binding</keyword>
<dbReference type="RefSeq" id="WP_307258173.1">
    <property type="nucleotide sequence ID" value="NZ_JAUSUC010000038.1"/>
</dbReference>
<proteinExistence type="predicted"/>
<protein>
    <recommendedName>
        <fullName evidence="3">2-amino-4-hydroxy-6-hydroxymethyldihydropteridine diphosphokinase</fullName>
        <ecNumber evidence="3">2.7.6.3</ecNumber>
    </recommendedName>
</protein>
<dbReference type="EC" id="2.7.6.3" evidence="3"/>
<dbReference type="GO" id="GO:0003848">
    <property type="term" value="F:2-amino-4-hydroxy-6-hydroxymethyldihydropteridine diphosphokinase activity"/>
    <property type="evidence" value="ECO:0007669"/>
    <property type="project" value="UniProtKB-EC"/>
</dbReference>
<dbReference type="EMBL" id="JAUSUC010000038">
    <property type="protein sequence ID" value="MDQ0216173.1"/>
    <property type="molecule type" value="Genomic_DNA"/>
</dbReference>
<keyword evidence="6" id="KW-0418">Kinase</keyword>
<gene>
    <name evidence="10" type="ORF">J2S13_002611</name>
</gene>
<comment type="catalytic activity">
    <reaction evidence="1">
        <text>6-hydroxymethyl-7,8-dihydropterin + ATP = (7,8-dihydropterin-6-yl)methyl diphosphate + AMP + H(+)</text>
        <dbReference type="Rhea" id="RHEA:11412"/>
        <dbReference type="ChEBI" id="CHEBI:15378"/>
        <dbReference type="ChEBI" id="CHEBI:30616"/>
        <dbReference type="ChEBI" id="CHEBI:44841"/>
        <dbReference type="ChEBI" id="CHEBI:72950"/>
        <dbReference type="ChEBI" id="CHEBI:456215"/>
        <dbReference type="EC" id="2.7.6.3"/>
    </reaction>
</comment>
<dbReference type="PANTHER" id="PTHR43071:SF1">
    <property type="entry name" value="2-AMINO-4-HYDROXY-6-HYDROXYMETHYLDIHYDROPTERIDINE PYROPHOSPHOKINASE"/>
    <property type="match status" value="1"/>
</dbReference>
<dbReference type="Gene3D" id="3.30.70.560">
    <property type="entry name" value="7,8-Dihydro-6-hydroxymethylpterin-pyrophosphokinase HPPK"/>
    <property type="match status" value="1"/>
</dbReference>
<organism evidence="10 11">
    <name type="scientific">Oikeobacillus pervagus</name>
    <dbReference type="NCBI Taxonomy" id="1325931"/>
    <lineage>
        <taxon>Bacteria</taxon>
        <taxon>Bacillati</taxon>
        <taxon>Bacillota</taxon>
        <taxon>Bacilli</taxon>
        <taxon>Bacillales</taxon>
        <taxon>Bacillaceae</taxon>
        <taxon>Oikeobacillus</taxon>
    </lineage>
</organism>
<sequence>MSNIAYLSLGTNLGDRILYFKKAVERISQEENILIKASSSIYETDPVGFVNQGKFLNIVLKIETDLTAGDLLDVCMEIEKELGRIRYFKWGPRTIDLDILMYNQENIETERLIIPHPRMHERAFVLIPLLEIDPLVKHPTLGIPLIEQLETIQDKEGVKLWRQINGVDVFELFES</sequence>
<dbReference type="CDD" id="cd00483">
    <property type="entry name" value="HPPK"/>
    <property type="match status" value="1"/>
</dbReference>
<comment type="pathway">
    <text evidence="2">Cofactor biosynthesis; tetrahydrofolate biosynthesis; 2-amino-4-hydroxy-6-hydroxymethyl-7,8-dihydropteridine diphosphate from 7,8-dihydroneopterin triphosphate: step 4/4.</text>
</comment>
<keyword evidence="4 10" id="KW-0808">Transferase</keyword>
<dbReference type="Proteomes" id="UP001237207">
    <property type="component" value="Unassembled WGS sequence"/>
</dbReference>
<evidence type="ECO:0000256" key="8">
    <source>
        <dbReference type="ARBA" id="ARBA00022909"/>
    </source>
</evidence>
<dbReference type="GO" id="GO:0016301">
    <property type="term" value="F:kinase activity"/>
    <property type="evidence" value="ECO:0007669"/>
    <property type="project" value="UniProtKB-KW"/>
</dbReference>
<name>A0AAJ1T0D3_9BACI</name>
<evidence type="ECO:0000256" key="5">
    <source>
        <dbReference type="ARBA" id="ARBA00022741"/>
    </source>
</evidence>
<keyword evidence="8" id="KW-0289">Folate biosynthesis</keyword>
<dbReference type="Pfam" id="PF01288">
    <property type="entry name" value="HPPK"/>
    <property type="match status" value="1"/>
</dbReference>
<dbReference type="PROSITE" id="PS00794">
    <property type="entry name" value="HPPK"/>
    <property type="match status" value="1"/>
</dbReference>
<evidence type="ECO:0000256" key="2">
    <source>
        <dbReference type="ARBA" id="ARBA00005051"/>
    </source>
</evidence>
<evidence type="ECO:0000256" key="4">
    <source>
        <dbReference type="ARBA" id="ARBA00022679"/>
    </source>
</evidence>
<comment type="caution">
    <text evidence="10">The sequence shown here is derived from an EMBL/GenBank/DDBJ whole genome shotgun (WGS) entry which is preliminary data.</text>
</comment>
<evidence type="ECO:0000313" key="10">
    <source>
        <dbReference type="EMBL" id="MDQ0216173.1"/>
    </source>
</evidence>
<keyword evidence="11" id="KW-1185">Reference proteome</keyword>
<evidence type="ECO:0000256" key="1">
    <source>
        <dbReference type="ARBA" id="ARBA00000198"/>
    </source>
</evidence>
<dbReference type="PANTHER" id="PTHR43071">
    <property type="entry name" value="2-AMINO-4-HYDROXY-6-HYDROXYMETHYLDIHYDROPTERIDINE PYROPHOSPHOKINASE"/>
    <property type="match status" value="1"/>
</dbReference>